<keyword evidence="3" id="KW-0732">Signal</keyword>
<evidence type="ECO:0000259" key="7">
    <source>
        <dbReference type="Pfam" id="PF14322"/>
    </source>
</evidence>
<keyword evidence="9" id="KW-1185">Reference proteome</keyword>
<keyword evidence="4" id="KW-0472">Membrane</keyword>
<protein>
    <submittedName>
        <fullName evidence="8">RagB/SusD family nutrient uptake outer membrane protein</fullName>
    </submittedName>
</protein>
<organism evidence="8 9">
    <name type="scientific">Sphingobacterium multivorum</name>
    <dbReference type="NCBI Taxonomy" id="28454"/>
    <lineage>
        <taxon>Bacteria</taxon>
        <taxon>Pseudomonadati</taxon>
        <taxon>Bacteroidota</taxon>
        <taxon>Sphingobacteriia</taxon>
        <taxon>Sphingobacteriales</taxon>
        <taxon>Sphingobacteriaceae</taxon>
        <taxon>Sphingobacterium</taxon>
    </lineage>
</organism>
<evidence type="ECO:0000256" key="3">
    <source>
        <dbReference type="ARBA" id="ARBA00022729"/>
    </source>
</evidence>
<dbReference type="SUPFAM" id="SSF48452">
    <property type="entry name" value="TPR-like"/>
    <property type="match status" value="1"/>
</dbReference>
<evidence type="ECO:0000256" key="5">
    <source>
        <dbReference type="ARBA" id="ARBA00023237"/>
    </source>
</evidence>
<evidence type="ECO:0000256" key="2">
    <source>
        <dbReference type="ARBA" id="ARBA00006275"/>
    </source>
</evidence>
<dbReference type="EMBL" id="CP068224">
    <property type="protein sequence ID" value="QQT55353.1"/>
    <property type="molecule type" value="Genomic_DNA"/>
</dbReference>
<dbReference type="Pfam" id="PF14322">
    <property type="entry name" value="SusD-like_3"/>
    <property type="match status" value="1"/>
</dbReference>
<dbReference type="InterPro" id="IPR011990">
    <property type="entry name" value="TPR-like_helical_dom_sf"/>
</dbReference>
<dbReference type="Pfam" id="PF07980">
    <property type="entry name" value="SusD_RagB"/>
    <property type="match status" value="1"/>
</dbReference>
<keyword evidence="5" id="KW-0998">Cell outer membrane</keyword>
<evidence type="ECO:0000256" key="1">
    <source>
        <dbReference type="ARBA" id="ARBA00004442"/>
    </source>
</evidence>
<evidence type="ECO:0000313" key="8">
    <source>
        <dbReference type="EMBL" id="QQT55353.1"/>
    </source>
</evidence>
<dbReference type="InterPro" id="IPR012944">
    <property type="entry name" value="SusD_RagB_dom"/>
</dbReference>
<dbReference type="Gene3D" id="1.25.40.390">
    <property type="match status" value="1"/>
</dbReference>
<comment type="subcellular location">
    <subcellularLocation>
        <location evidence="1">Cell outer membrane</location>
    </subcellularLocation>
</comment>
<dbReference type="Gene3D" id="1.25.40.900">
    <property type="match status" value="1"/>
</dbReference>
<gene>
    <name evidence="8" type="ORF">I6I98_08900</name>
</gene>
<dbReference type="PROSITE" id="PS51257">
    <property type="entry name" value="PROKAR_LIPOPROTEIN"/>
    <property type="match status" value="1"/>
</dbReference>
<reference evidence="8 9" key="1">
    <citation type="submission" date="2021-01" db="EMBL/GenBank/DDBJ databases">
        <title>FDA dAtabase for Regulatory Grade micrObial Sequences (FDA-ARGOS): Supporting development and validation of Infectious Disease Dx tests.</title>
        <authorList>
            <person name="Sproer C."/>
            <person name="Gronow S."/>
            <person name="Severitt S."/>
            <person name="Schroder I."/>
            <person name="Tallon L."/>
            <person name="Sadzewicz L."/>
            <person name="Zhao X."/>
            <person name="Boylan J."/>
            <person name="Ott S."/>
            <person name="Bowen H."/>
            <person name="Vavikolanu K."/>
            <person name="Mehta A."/>
            <person name="Aluvathingal J."/>
            <person name="Nadendla S."/>
            <person name="Lowell S."/>
            <person name="Myers T."/>
            <person name="Yan Y."/>
            <person name="Sichtig H."/>
        </authorList>
    </citation>
    <scope>NUCLEOTIDE SEQUENCE [LARGE SCALE GENOMIC DNA]</scope>
    <source>
        <strain evidence="8 9">FDAARGOS_1141</strain>
    </source>
</reference>
<comment type="similarity">
    <text evidence="2">Belongs to the SusD family.</text>
</comment>
<dbReference type="Proteomes" id="UP000595498">
    <property type="component" value="Chromosome"/>
</dbReference>
<dbReference type="InterPro" id="IPR033985">
    <property type="entry name" value="SusD-like_N"/>
</dbReference>
<accession>A0ABX7CTA9</accession>
<sequence>MKKIIIIILLCPLLLLSCNKYLDIQSNNRLVVPNSLEDLQGLLDNSKNMNLNYCGLGERSSDNVYIPLENLNTLAVESKEQYLWKETVYNYANDWSAMYTTVYNANLVLEKIEDIQRNTDNALDWDRIKGSALLFRSAAYLSLLWTYSKAFDTNTAKTDLGIVLRETSDFNVKSVRSSVEQGYNQVLEDLHAAETLLPTEATHTMRPSKLAVYGLLARAYLSMRNYKQALVYANMYLDIKHDLMDYNDQGDVKATANYPFTIFNRETAFFTQLRSSTVTAAYSSIDTLLYRAYDNNDLRKQLFFKITKGIINFKGQYTGALALFGGIATDEIYLTRAECLVREEKLDAALADLNLLLEKRYKKGTFMPITVMNATSLLDTILLERRKELVYRGLRWMDIKRLNLEGRDIHLVRQGEDGQVELKPNDNRYAIALPDDIIRITGMPQNPR</sequence>
<proteinExistence type="inferred from homology"/>
<name>A0ABX7CTA9_SPHMU</name>
<evidence type="ECO:0000256" key="4">
    <source>
        <dbReference type="ARBA" id="ARBA00023136"/>
    </source>
</evidence>
<evidence type="ECO:0000259" key="6">
    <source>
        <dbReference type="Pfam" id="PF07980"/>
    </source>
</evidence>
<dbReference type="Gene3D" id="2.20.20.130">
    <property type="match status" value="1"/>
</dbReference>
<feature type="domain" description="SusD-like N-terminal" evidence="7">
    <location>
        <begin position="21"/>
        <end position="221"/>
    </location>
</feature>
<feature type="domain" description="RagB/SusD" evidence="6">
    <location>
        <begin position="331"/>
        <end position="403"/>
    </location>
</feature>
<evidence type="ECO:0000313" key="9">
    <source>
        <dbReference type="Proteomes" id="UP000595498"/>
    </source>
</evidence>